<dbReference type="InterPro" id="IPR003593">
    <property type="entry name" value="AAA+_ATPase"/>
</dbReference>
<evidence type="ECO:0000259" key="5">
    <source>
        <dbReference type="PROSITE" id="PS50893"/>
    </source>
</evidence>
<dbReference type="InterPro" id="IPR027417">
    <property type="entry name" value="P-loop_NTPase"/>
</dbReference>
<evidence type="ECO:0000313" key="7">
    <source>
        <dbReference type="EMBL" id="SCC30248.1"/>
    </source>
</evidence>
<comment type="similarity">
    <text evidence="1">Belongs to the ABC transporter superfamily.</text>
</comment>
<dbReference type="RefSeq" id="WP_064469756.1">
    <property type="nucleotide sequence ID" value="NZ_FMBE01000013.1"/>
</dbReference>
<dbReference type="PROSITE" id="PS50893">
    <property type="entry name" value="ABC_TRANSPORTER_2"/>
    <property type="match status" value="1"/>
</dbReference>
<proteinExistence type="inferred from homology"/>
<organism evidence="7 9">
    <name type="scientific">Bacillus wiedmannii</name>
    <dbReference type="NCBI Taxonomy" id="1890302"/>
    <lineage>
        <taxon>Bacteria</taxon>
        <taxon>Bacillati</taxon>
        <taxon>Bacillota</taxon>
        <taxon>Bacilli</taxon>
        <taxon>Bacillales</taxon>
        <taxon>Bacillaceae</taxon>
        <taxon>Bacillus</taxon>
        <taxon>Bacillus cereus group</taxon>
    </lineage>
</organism>
<dbReference type="GO" id="GO:0005524">
    <property type="term" value="F:ATP binding"/>
    <property type="evidence" value="ECO:0007669"/>
    <property type="project" value="UniProtKB-KW"/>
</dbReference>
<dbReference type="SMART" id="SM00382">
    <property type="entry name" value="AAA"/>
    <property type="match status" value="1"/>
</dbReference>
<dbReference type="PANTHER" id="PTHR42798">
    <property type="entry name" value="LIPOPROTEIN-RELEASING SYSTEM ATP-BINDING PROTEIN LOLD"/>
    <property type="match status" value="1"/>
</dbReference>
<name>A0A1C4DG45_9BACI</name>
<dbReference type="GO" id="GO:0016887">
    <property type="term" value="F:ATP hydrolysis activity"/>
    <property type="evidence" value="ECO:0007669"/>
    <property type="project" value="InterPro"/>
</dbReference>
<dbReference type="CDD" id="cd03255">
    <property type="entry name" value="ABC_MJ0796_LolCDE_FtsE"/>
    <property type="match status" value="1"/>
</dbReference>
<evidence type="ECO:0000313" key="9">
    <source>
        <dbReference type="Proteomes" id="UP000196052"/>
    </source>
</evidence>
<evidence type="ECO:0000256" key="1">
    <source>
        <dbReference type="ARBA" id="ARBA00005417"/>
    </source>
</evidence>
<dbReference type="EMBL" id="FMBE01000013">
    <property type="protein sequence ID" value="SCC30248.1"/>
    <property type="molecule type" value="Genomic_DNA"/>
</dbReference>
<dbReference type="Gene3D" id="3.40.50.300">
    <property type="entry name" value="P-loop containing nucleotide triphosphate hydrolases"/>
    <property type="match status" value="1"/>
</dbReference>
<accession>A0A242ZER7</accession>
<evidence type="ECO:0000256" key="4">
    <source>
        <dbReference type="ARBA" id="ARBA00022840"/>
    </source>
</evidence>
<protein>
    <submittedName>
        <fullName evidence="6">Bacitracin ABC transporter ATP-binding protein</fullName>
    </submittedName>
</protein>
<dbReference type="Proteomes" id="UP000196052">
    <property type="component" value="Unassembled WGS sequence"/>
</dbReference>
<reference evidence="7" key="1">
    <citation type="submission" date="2016-08" db="EMBL/GenBank/DDBJ databases">
        <authorList>
            <person name="Seilhamer J.J."/>
        </authorList>
    </citation>
    <scope>NUCLEOTIDE SEQUENCE [LARGE SCALE GENOMIC DNA]</scope>
    <source>
        <strain evidence="7">INRA Bc05-F1</strain>
    </source>
</reference>
<reference evidence="9" key="2">
    <citation type="submission" date="2016-08" db="EMBL/GenBank/DDBJ databases">
        <authorList>
            <person name="Loux V."/>
            <person name="Rue O."/>
        </authorList>
    </citation>
    <scope>NUCLEOTIDE SEQUENCE [LARGE SCALE GENOMIC DNA]</scope>
    <source>
        <strain evidence="9">INRA Bc05-F1</strain>
    </source>
</reference>
<reference evidence="6 8" key="3">
    <citation type="submission" date="2016-10" db="EMBL/GenBank/DDBJ databases">
        <title>Comparative genomics of Bacillus thuringiensis reveals a path to pathogens against multiple invertebrate hosts.</title>
        <authorList>
            <person name="Zheng J."/>
            <person name="Gao Q."/>
            <person name="Liu H."/>
            <person name="Peng D."/>
            <person name="Ruan L."/>
            <person name="Sun M."/>
        </authorList>
    </citation>
    <scope>NUCLEOTIDE SEQUENCE [LARGE SCALE GENOMIC DNA]</scope>
    <source>
        <strain evidence="6">BGSC 4BK1</strain>
    </source>
</reference>
<dbReference type="AlphaFoldDB" id="A0A1C4DG45"/>
<dbReference type="FunFam" id="3.40.50.300:FF:000032">
    <property type="entry name" value="Export ABC transporter ATP-binding protein"/>
    <property type="match status" value="1"/>
</dbReference>
<dbReference type="InterPro" id="IPR003439">
    <property type="entry name" value="ABC_transporter-like_ATP-bd"/>
</dbReference>
<dbReference type="GO" id="GO:0022857">
    <property type="term" value="F:transmembrane transporter activity"/>
    <property type="evidence" value="ECO:0007669"/>
    <property type="project" value="UniProtKB-ARBA"/>
</dbReference>
<dbReference type="GO" id="GO:0098796">
    <property type="term" value="C:membrane protein complex"/>
    <property type="evidence" value="ECO:0007669"/>
    <property type="project" value="UniProtKB-ARBA"/>
</dbReference>
<keyword evidence="3" id="KW-0547">Nucleotide-binding</keyword>
<evidence type="ECO:0000256" key="2">
    <source>
        <dbReference type="ARBA" id="ARBA00022448"/>
    </source>
</evidence>
<evidence type="ECO:0000313" key="6">
    <source>
        <dbReference type="EMBL" id="OTX90960.1"/>
    </source>
</evidence>
<sequence length="257" mass="28510">MKIVKVKDLSKEYKGTVSHTALSNINLTITEGEFVGIMGPSGSGKTTLLNMISTIDSPTSGSVTIHNKNPYQLSVNDLALFRRQELGFVFQSFNLMHTLTVKENMVLPLVLDGMNVKRINKRVESISNKLGINEILNKRTYEISGGQAQRTAIARALIHSPKLVLADEPTGNLDSKASQDVMEILTLLNKEEKATMMLVTHDPVAASYCDRIIFIKDGQLYNEVCYNGDRPLFYKNIMDSLSMLGVNKHDFSKAGIQ</sequence>
<dbReference type="InterPro" id="IPR017911">
    <property type="entry name" value="MacB-like_ATP-bd"/>
</dbReference>
<dbReference type="SUPFAM" id="SSF52540">
    <property type="entry name" value="P-loop containing nucleoside triphosphate hydrolases"/>
    <property type="match status" value="1"/>
</dbReference>
<dbReference type="EMBL" id="NFDE01000042">
    <property type="protein sequence ID" value="OTX90960.1"/>
    <property type="molecule type" value="Genomic_DNA"/>
</dbReference>
<dbReference type="Pfam" id="PF00005">
    <property type="entry name" value="ABC_tran"/>
    <property type="match status" value="1"/>
</dbReference>
<keyword evidence="4 6" id="KW-0067">ATP-binding</keyword>
<accession>A0A1C4DG45</accession>
<evidence type="ECO:0000256" key="3">
    <source>
        <dbReference type="ARBA" id="ARBA00022741"/>
    </source>
</evidence>
<dbReference type="PANTHER" id="PTHR42798:SF7">
    <property type="entry name" value="ALPHA-D-RIBOSE 1-METHYLPHOSPHONATE 5-TRIPHOSPHATE SYNTHASE SUBUNIT PHNL"/>
    <property type="match status" value="1"/>
</dbReference>
<evidence type="ECO:0000313" key="8">
    <source>
        <dbReference type="Proteomes" id="UP000194945"/>
    </source>
</evidence>
<keyword evidence="2" id="KW-0813">Transport</keyword>
<gene>
    <name evidence="7" type="ORF">BC05F1_02636</name>
    <name evidence="6" type="ORF">BK730_11085</name>
</gene>
<feature type="domain" description="ABC transporter" evidence="5">
    <location>
        <begin position="4"/>
        <end position="242"/>
    </location>
</feature>
<dbReference type="Proteomes" id="UP000194945">
    <property type="component" value="Unassembled WGS sequence"/>
</dbReference>